<dbReference type="RefSeq" id="WP_006953612.1">
    <property type="nucleotide sequence ID" value="NZ_CAVK010000072.1"/>
</dbReference>
<keyword evidence="1" id="KW-0472">Membrane</keyword>
<keyword evidence="1" id="KW-0812">Transmembrane</keyword>
<comment type="caution">
    <text evidence="2">The sequence shown here is derived from an EMBL/GenBank/DDBJ whole genome shotgun (WGS) entry which is preliminary data.</text>
</comment>
<reference evidence="2 3" key="1">
    <citation type="submission" date="2013-03" db="EMBL/GenBank/DDBJ databases">
        <authorList>
            <person name="Le V."/>
        </authorList>
    </citation>
    <scope>NUCLEOTIDE SEQUENCE [LARGE SCALE GENOMIC DNA]</scope>
    <source>
        <strain evidence="2 3">BiD32</strain>
    </source>
</reference>
<protein>
    <submittedName>
        <fullName evidence="2">Uncharacterized protein</fullName>
    </submittedName>
</protein>
<evidence type="ECO:0000313" key="3">
    <source>
        <dbReference type="Proteomes" id="UP000013201"/>
    </source>
</evidence>
<proteinExistence type="predicted"/>
<dbReference type="AlphaFoldDB" id="N1MJ64"/>
<evidence type="ECO:0000313" key="2">
    <source>
        <dbReference type="EMBL" id="CCW17245.1"/>
    </source>
</evidence>
<organism evidence="2 3">
    <name type="scientific">Sphingobium indicum BiD32</name>
    <dbReference type="NCBI Taxonomy" id="1301087"/>
    <lineage>
        <taxon>Bacteria</taxon>
        <taxon>Pseudomonadati</taxon>
        <taxon>Pseudomonadota</taxon>
        <taxon>Alphaproteobacteria</taxon>
        <taxon>Sphingomonadales</taxon>
        <taxon>Sphingomonadaceae</taxon>
        <taxon>Sphingobium</taxon>
    </lineage>
</organism>
<keyword evidence="3" id="KW-1185">Reference proteome</keyword>
<reference evidence="3" key="2">
    <citation type="submission" date="2013-04" db="EMBL/GenBank/DDBJ databases">
        <title>Bisphenol A degrading Sphingobium sp. strain BiD32.</title>
        <authorList>
            <person name="Nielsen J.L."/>
            <person name="Zhou N.A."/>
            <person name="Kjeldal H."/>
        </authorList>
    </citation>
    <scope>NUCLEOTIDE SEQUENCE [LARGE SCALE GENOMIC DNA]</scope>
    <source>
        <strain evidence="3">BiD32</strain>
    </source>
</reference>
<keyword evidence="1" id="KW-1133">Transmembrane helix</keyword>
<dbReference type="Proteomes" id="UP000013201">
    <property type="component" value="Unassembled WGS sequence"/>
</dbReference>
<evidence type="ECO:0000256" key="1">
    <source>
        <dbReference type="SAM" id="Phobius"/>
    </source>
</evidence>
<dbReference type="EMBL" id="CAVK010000072">
    <property type="protein sequence ID" value="CCW17245.1"/>
    <property type="molecule type" value="Genomic_DNA"/>
</dbReference>
<accession>N1MJ64</accession>
<name>N1MJ64_9SPHN</name>
<gene>
    <name evidence="2" type="ORF">EBBID32_15840</name>
</gene>
<sequence>MEMRNKQRSLNRSVRRRLEIEKILSQYPNLPSNKINEIVHWFKREATAMEVAVVASNLDVQDSYEQFRQAHIDKLTPVELAVTVFICMAVIVALAVGVAIS</sequence>
<feature type="transmembrane region" description="Helical" evidence="1">
    <location>
        <begin position="78"/>
        <end position="100"/>
    </location>
</feature>